<evidence type="ECO:0000313" key="2">
    <source>
        <dbReference type="Proteomes" id="UP000237061"/>
    </source>
</evidence>
<proteinExistence type="predicted"/>
<dbReference type="Proteomes" id="UP000237061">
    <property type="component" value="Unassembled WGS sequence"/>
</dbReference>
<keyword evidence="2" id="KW-1185">Reference proteome</keyword>
<accession>A0A2S4A051</accession>
<organism evidence="1 2">
    <name type="scientific">Arthrobacter glacialis</name>
    <dbReference type="NCBI Taxonomy" id="1664"/>
    <lineage>
        <taxon>Bacteria</taxon>
        <taxon>Bacillati</taxon>
        <taxon>Actinomycetota</taxon>
        <taxon>Actinomycetes</taxon>
        <taxon>Micrococcales</taxon>
        <taxon>Micrococcaceae</taxon>
        <taxon>Arthrobacter</taxon>
    </lineage>
</organism>
<gene>
    <name evidence="1" type="ORF">CVS27_02335</name>
</gene>
<reference evidence="1 2" key="1">
    <citation type="submission" date="2018-01" db="EMBL/GenBank/DDBJ databases">
        <title>Arthrobacter sp. nov., from glaciers in China.</title>
        <authorList>
            <person name="Liu Q."/>
            <person name="Xin Y.-H."/>
        </authorList>
    </citation>
    <scope>NUCLEOTIDE SEQUENCE [LARGE SCALE GENOMIC DNA]</scope>
    <source>
        <strain evidence="1 2">HLT2-12-2</strain>
    </source>
</reference>
<dbReference type="AlphaFoldDB" id="A0A2S4A051"/>
<sequence>MADLLGADTAQLCELAKTFSTSAERINVQARIWPPSSSRSPSRAIKTQWNLTGSLTDGNPFDGK</sequence>
<evidence type="ECO:0000313" key="1">
    <source>
        <dbReference type="EMBL" id="POH74734.1"/>
    </source>
</evidence>
<dbReference type="RefSeq" id="WP_103464143.1">
    <property type="nucleotide sequence ID" value="NZ_PPXC01000002.1"/>
</dbReference>
<dbReference type="EMBL" id="PPXC01000002">
    <property type="protein sequence ID" value="POH74734.1"/>
    <property type="molecule type" value="Genomic_DNA"/>
</dbReference>
<name>A0A2S4A051_ARTGL</name>
<protein>
    <submittedName>
        <fullName evidence="1">Uncharacterized protein</fullName>
    </submittedName>
</protein>
<comment type="caution">
    <text evidence="1">The sequence shown here is derived from an EMBL/GenBank/DDBJ whole genome shotgun (WGS) entry which is preliminary data.</text>
</comment>